<dbReference type="Proteomes" id="UP000263273">
    <property type="component" value="Unassembled WGS sequence"/>
</dbReference>
<comment type="caution">
    <text evidence="1">The sequence shown here is derived from an EMBL/GenBank/DDBJ whole genome shotgun (WGS) entry which is preliminary data.</text>
</comment>
<evidence type="ECO:0000313" key="2">
    <source>
        <dbReference type="Proteomes" id="UP000263273"/>
    </source>
</evidence>
<gene>
    <name evidence="1" type="ORF">DDZ44_11970</name>
</gene>
<evidence type="ECO:0000313" key="1">
    <source>
        <dbReference type="EMBL" id="HBK54644.1"/>
    </source>
</evidence>
<accession>A0A354YZK5</accession>
<name>A0A354YZK5_9FIRM</name>
<reference evidence="1 2" key="1">
    <citation type="journal article" date="2018" name="Nat. Biotechnol.">
        <title>A standardized bacterial taxonomy based on genome phylogeny substantially revises the tree of life.</title>
        <authorList>
            <person name="Parks D.H."/>
            <person name="Chuvochina M."/>
            <person name="Waite D.W."/>
            <person name="Rinke C."/>
            <person name="Skarshewski A."/>
            <person name="Chaumeil P.A."/>
            <person name="Hugenholtz P."/>
        </authorList>
    </citation>
    <scope>NUCLEOTIDE SEQUENCE [LARGE SCALE GENOMIC DNA]</scope>
    <source>
        <strain evidence="1">UBA10948</strain>
    </source>
</reference>
<dbReference type="EMBL" id="DNZF01000259">
    <property type="protein sequence ID" value="HBK54644.1"/>
    <property type="molecule type" value="Genomic_DNA"/>
</dbReference>
<dbReference type="AlphaFoldDB" id="A0A354YZK5"/>
<feature type="non-terminal residue" evidence="1">
    <location>
        <position position="22"/>
    </location>
</feature>
<sequence>MDINEMKKDKATVITIEGRLDS</sequence>
<organism evidence="1 2">
    <name type="scientific">Syntrophomonas wolfei</name>
    <dbReference type="NCBI Taxonomy" id="863"/>
    <lineage>
        <taxon>Bacteria</taxon>
        <taxon>Bacillati</taxon>
        <taxon>Bacillota</taxon>
        <taxon>Clostridia</taxon>
        <taxon>Eubacteriales</taxon>
        <taxon>Syntrophomonadaceae</taxon>
        <taxon>Syntrophomonas</taxon>
    </lineage>
</organism>
<protein>
    <submittedName>
        <fullName evidence="1">Anti-anti-sigma factor</fullName>
    </submittedName>
</protein>
<proteinExistence type="predicted"/>